<sequence>MDMDHVCLHSTMSLAGKKSKVVGLIGGLYLGKQCIITSRTELSQQIKYLAHLVLEGPTIPTIVLEPGVLYTLTLEAALESRTARDRSVLSF</sequence>
<organism evidence="1">
    <name type="scientific">Fagus sylvatica</name>
    <name type="common">Beechnut</name>
    <dbReference type="NCBI Taxonomy" id="28930"/>
    <lineage>
        <taxon>Eukaryota</taxon>
        <taxon>Viridiplantae</taxon>
        <taxon>Streptophyta</taxon>
        <taxon>Embryophyta</taxon>
        <taxon>Tracheophyta</taxon>
        <taxon>Spermatophyta</taxon>
        <taxon>Magnoliopsida</taxon>
        <taxon>eudicotyledons</taxon>
        <taxon>Gunneridae</taxon>
        <taxon>Pentapetalae</taxon>
        <taxon>rosids</taxon>
        <taxon>fabids</taxon>
        <taxon>Fagales</taxon>
        <taxon>Fagaceae</taxon>
        <taxon>Fagus</taxon>
    </lineage>
</organism>
<dbReference type="EMBL" id="OIVN01000128">
    <property type="protein sequence ID" value="SPC74822.1"/>
    <property type="molecule type" value="Genomic_DNA"/>
</dbReference>
<gene>
    <name evidence="1" type="ORF">FSB_LOCUS2704</name>
</gene>
<proteinExistence type="predicted"/>
<protein>
    <submittedName>
        <fullName evidence="1">Uncharacterized protein</fullName>
    </submittedName>
</protein>
<accession>A0A2N9EJ62</accession>
<reference evidence="1" key="1">
    <citation type="submission" date="2018-02" db="EMBL/GenBank/DDBJ databases">
        <authorList>
            <person name="Cohen D.B."/>
            <person name="Kent A.D."/>
        </authorList>
    </citation>
    <scope>NUCLEOTIDE SEQUENCE</scope>
</reference>
<evidence type="ECO:0000313" key="1">
    <source>
        <dbReference type="EMBL" id="SPC74822.1"/>
    </source>
</evidence>
<name>A0A2N9EJ62_FAGSY</name>
<dbReference type="AlphaFoldDB" id="A0A2N9EJ62"/>